<reference evidence="2" key="1">
    <citation type="journal article" date="2022" name="bioRxiv">
        <title>Sequencing and chromosome-scale assembly of the giantPleurodeles waltlgenome.</title>
        <authorList>
            <person name="Brown T."/>
            <person name="Elewa A."/>
            <person name="Iarovenko S."/>
            <person name="Subramanian E."/>
            <person name="Araus A.J."/>
            <person name="Petzold A."/>
            <person name="Susuki M."/>
            <person name="Suzuki K.-i.T."/>
            <person name="Hayashi T."/>
            <person name="Toyoda A."/>
            <person name="Oliveira C."/>
            <person name="Osipova E."/>
            <person name="Leigh N.D."/>
            <person name="Simon A."/>
            <person name="Yun M.H."/>
        </authorList>
    </citation>
    <scope>NUCLEOTIDE SEQUENCE</scope>
    <source>
        <strain evidence="2">20211129_DDA</strain>
        <tissue evidence="2">Liver</tissue>
    </source>
</reference>
<feature type="region of interest" description="Disordered" evidence="1">
    <location>
        <begin position="1"/>
        <end position="26"/>
    </location>
</feature>
<keyword evidence="3" id="KW-1185">Reference proteome</keyword>
<evidence type="ECO:0000313" key="2">
    <source>
        <dbReference type="EMBL" id="KAJ1182913.1"/>
    </source>
</evidence>
<organism evidence="2 3">
    <name type="scientific">Pleurodeles waltl</name>
    <name type="common">Iberian ribbed newt</name>
    <dbReference type="NCBI Taxonomy" id="8319"/>
    <lineage>
        <taxon>Eukaryota</taxon>
        <taxon>Metazoa</taxon>
        <taxon>Chordata</taxon>
        <taxon>Craniata</taxon>
        <taxon>Vertebrata</taxon>
        <taxon>Euteleostomi</taxon>
        <taxon>Amphibia</taxon>
        <taxon>Batrachia</taxon>
        <taxon>Caudata</taxon>
        <taxon>Salamandroidea</taxon>
        <taxon>Salamandridae</taxon>
        <taxon>Pleurodelinae</taxon>
        <taxon>Pleurodeles</taxon>
    </lineage>
</organism>
<dbReference type="EMBL" id="JANPWB010000006">
    <property type="protein sequence ID" value="KAJ1182913.1"/>
    <property type="molecule type" value="Genomic_DNA"/>
</dbReference>
<dbReference type="Proteomes" id="UP001066276">
    <property type="component" value="Chromosome 3_2"/>
</dbReference>
<evidence type="ECO:0008006" key="4">
    <source>
        <dbReference type="Google" id="ProtNLM"/>
    </source>
</evidence>
<feature type="compositionally biased region" description="Polar residues" evidence="1">
    <location>
        <begin position="7"/>
        <end position="21"/>
    </location>
</feature>
<name>A0AAV7U220_PLEWA</name>
<gene>
    <name evidence="2" type="ORF">NDU88_008090</name>
</gene>
<sequence>MLYRGRSQCNAASTRDNQGNATGEGGRAQYSQCYIEGAASVMQRAHGATRVMQRVKVDAPSTANVI</sequence>
<evidence type="ECO:0000256" key="1">
    <source>
        <dbReference type="SAM" id="MobiDB-lite"/>
    </source>
</evidence>
<protein>
    <recommendedName>
        <fullName evidence="4">Pectinesterase</fullName>
    </recommendedName>
</protein>
<dbReference type="AlphaFoldDB" id="A0AAV7U220"/>
<evidence type="ECO:0000313" key="3">
    <source>
        <dbReference type="Proteomes" id="UP001066276"/>
    </source>
</evidence>
<comment type="caution">
    <text evidence="2">The sequence shown here is derived from an EMBL/GenBank/DDBJ whole genome shotgun (WGS) entry which is preliminary data.</text>
</comment>
<accession>A0AAV7U220</accession>
<proteinExistence type="predicted"/>